<dbReference type="GO" id="GO:0008094">
    <property type="term" value="F:ATP-dependent activity, acting on DNA"/>
    <property type="evidence" value="ECO:0007669"/>
    <property type="project" value="TreeGrafter"/>
</dbReference>
<dbReference type="PROSITE" id="PS51194">
    <property type="entry name" value="HELICASE_CTER"/>
    <property type="match status" value="1"/>
</dbReference>
<keyword evidence="14" id="KW-1185">Reference proteome</keyword>
<dbReference type="OrthoDB" id="1699231at2759"/>
<dbReference type="PANTHER" id="PTHR45626:SF17">
    <property type="entry name" value="HELICASE-LIKE TRANSCRIPTION FACTOR"/>
    <property type="match status" value="1"/>
</dbReference>
<dbReference type="InterPro" id="IPR013083">
    <property type="entry name" value="Znf_RING/FYVE/PHD"/>
</dbReference>
<dbReference type="PROSITE" id="PS00518">
    <property type="entry name" value="ZF_RING_1"/>
    <property type="match status" value="1"/>
</dbReference>
<evidence type="ECO:0000259" key="12">
    <source>
        <dbReference type="PROSITE" id="PS51194"/>
    </source>
</evidence>
<dbReference type="PROSITE" id="PS50089">
    <property type="entry name" value="ZF_RING_2"/>
    <property type="match status" value="1"/>
</dbReference>
<dbReference type="GO" id="GO:0008270">
    <property type="term" value="F:zinc ion binding"/>
    <property type="evidence" value="ECO:0007669"/>
    <property type="project" value="UniProtKB-KW"/>
</dbReference>
<evidence type="ECO:0000259" key="11">
    <source>
        <dbReference type="PROSITE" id="PS50089"/>
    </source>
</evidence>
<keyword evidence="4 9" id="KW-0863">Zinc-finger</keyword>
<keyword evidence="6" id="KW-0347">Helicase</keyword>
<dbReference type="SUPFAM" id="SSF52540">
    <property type="entry name" value="P-loop containing nucleoside triphosphate hydrolases"/>
    <property type="match status" value="1"/>
</dbReference>
<sequence>MVPDNTGCPDTITSMAARSLAGKLRWVLSAKPVYKIRQSMVLDNFFFVFCANSTKSKNRLISVLRRFMFQRLHQDTLFGRPIVSLPAFVIRKQHVMFSQAEEFIFEKVNSFVDGLEGGSTAWARMLASHILTGRHAVKRILDELDDLVDHIQTFESSLTDENLRLIMRLLMEAYNASDQRTEIIEKQENNPHIRQLLSGDLDEAVELFRSRMDEHQSKGETDKQANHLTCAICGDLPSQAYISACSHIYCLECLYGTLQRCEGREGYKINCPVCRIKFSSASYCPHMTVLNRTTDEFFTTDSVVQPRKRRVSSGNRAQGSDLSPNKRRKAKGGVMFLCQSFDRSQADRKATDGWIEHVGREMASAKLSASHKLMKRWIEDDPTCKVVVFTGFISTMRLLEFICDKEGWECTRLSGKDTPRARTANIARFQNDTSVRVMIATEETGGVGICLTAGNKCIVIDPWWNEERDLQAVYRVYRIGQTREVECVFLWGECSIDHKIRELQESKTNEIKSVFGPAVLRQRFSRDELKDIWLTQLDLEDIEAIQALQQE</sequence>
<evidence type="ECO:0000256" key="1">
    <source>
        <dbReference type="ARBA" id="ARBA00007025"/>
    </source>
</evidence>
<reference evidence="13" key="2">
    <citation type="journal article" date="2023" name="IMA Fungus">
        <title>Comparative genomic study of the Penicillium genus elucidates a diverse pangenome and 15 lateral gene transfer events.</title>
        <authorList>
            <person name="Petersen C."/>
            <person name="Sorensen T."/>
            <person name="Nielsen M.R."/>
            <person name="Sondergaard T.E."/>
            <person name="Sorensen J.L."/>
            <person name="Fitzpatrick D.A."/>
            <person name="Frisvad J.C."/>
            <person name="Nielsen K.L."/>
        </authorList>
    </citation>
    <scope>NUCLEOTIDE SEQUENCE</scope>
    <source>
        <strain evidence="13">IBT 23319</strain>
    </source>
</reference>
<organism evidence="13 14">
    <name type="scientific">Penicillium citrinum</name>
    <dbReference type="NCBI Taxonomy" id="5077"/>
    <lineage>
        <taxon>Eukaryota</taxon>
        <taxon>Fungi</taxon>
        <taxon>Dikarya</taxon>
        <taxon>Ascomycota</taxon>
        <taxon>Pezizomycotina</taxon>
        <taxon>Eurotiomycetes</taxon>
        <taxon>Eurotiomycetidae</taxon>
        <taxon>Eurotiales</taxon>
        <taxon>Aspergillaceae</taxon>
        <taxon>Penicillium</taxon>
    </lineage>
</organism>
<evidence type="ECO:0000256" key="7">
    <source>
        <dbReference type="ARBA" id="ARBA00022833"/>
    </source>
</evidence>
<dbReference type="InterPro" id="IPR049730">
    <property type="entry name" value="SNF2/RAD54-like_C"/>
</dbReference>
<reference evidence="13" key="1">
    <citation type="submission" date="2022-11" db="EMBL/GenBank/DDBJ databases">
        <authorList>
            <person name="Petersen C."/>
        </authorList>
    </citation>
    <scope>NUCLEOTIDE SEQUENCE</scope>
    <source>
        <strain evidence="13">IBT 23319</strain>
    </source>
</reference>
<evidence type="ECO:0000256" key="8">
    <source>
        <dbReference type="ARBA" id="ARBA00022840"/>
    </source>
</evidence>
<dbReference type="SUPFAM" id="SSF57850">
    <property type="entry name" value="RING/U-box"/>
    <property type="match status" value="1"/>
</dbReference>
<dbReference type="Gene3D" id="3.30.40.10">
    <property type="entry name" value="Zinc/RING finger domain, C3HC4 (zinc finger)"/>
    <property type="match status" value="1"/>
</dbReference>
<dbReference type="GO" id="GO:0005524">
    <property type="term" value="F:ATP binding"/>
    <property type="evidence" value="ECO:0007669"/>
    <property type="project" value="UniProtKB-KW"/>
</dbReference>
<feature type="domain" description="RING-type" evidence="11">
    <location>
        <begin position="230"/>
        <end position="275"/>
    </location>
</feature>
<dbReference type="EMBL" id="JAPQKT010000006">
    <property type="protein sequence ID" value="KAJ5226832.1"/>
    <property type="molecule type" value="Genomic_DNA"/>
</dbReference>
<evidence type="ECO:0000256" key="9">
    <source>
        <dbReference type="PROSITE-ProRule" id="PRU00175"/>
    </source>
</evidence>
<gene>
    <name evidence="13" type="ORF">N7469_006838</name>
</gene>
<dbReference type="GO" id="GO:0006281">
    <property type="term" value="P:DNA repair"/>
    <property type="evidence" value="ECO:0007669"/>
    <property type="project" value="TreeGrafter"/>
</dbReference>
<accession>A0A9W9TL25</accession>
<evidence type="ECO:0000256" key="6">
    <source>
        <dbReference type="ARBA" id="ARBA00022806"/>
    </source>
</evidence>
<keyword evidence="7" id="KW-0862">Zinc</keyword>
<feature type="region of interest" description="Disordered" evidence="10">
    <location>
        <begin position="306"/>
        <end position="329"/>
    </location>
</feature>
<protein>
    <submittedName>
        <fullName evidence="13">Uncharacterized protein</fullName>
    </submittedName>
</protein>
<dbReference type="InterPro" id="IPR050628">
    <property type="entry name" value="SNF2_RAD54_helicase_TF"/>
</dbReference>
<dbReference type="InterPro" id="IPR001841">
    <property type="entry name" value="Znf_RING"/>
</dbReference>
<comment type="similarity">
    <text evidence="1">Belongs to the SNF2/RAD54 helicase family.</text>
</comment>
<dbReference type="AlphaFoldDB" id="A0A9W9TL25"/>
<dbReference type="CDD" id="cd18793">
    <property type="entry name" value="SF2_C_SNF"/>
    <property type="match status" value="1"/>
</dbReference>
<dbReference type="Pfam" id="PF00271">
    <property type="entry name" value="Helicase_C"/>
    <property type="match status" value="1"/>
</dbReference>
<evidence type="ECO:0000256" key="3">
    <source>
        <dbReference type="ARBA" id="ARBA00022741"/>
    </source>
</evidence>
<dbReference type="GO" id="GO:0016787">
    <property type="term" value="F:hydrolase activity"/>
    <property type="evidence" value="ECO:0007669"/>
    <property type="project" value="UniProtKB-KW"/>
</dbReference>
<keyword evidence="3" id="KW-0547">Nucleotide-binding</keyword>
<dbReference type="GeneID" id="81384923"/>
<dbReference type="GO" id="GO:0004386">
    <property type="term" value="F:helicase activity"/>
    <property type="evidence" value="ECO:0007669"/>
    <property type="project" value="UniProtKB-KW"/>
</dbReference>
<dbReference type="InterPro" id="IPR001650">
    <property type="entry name" value="Helicase_C-like"/>
</dbReference>
<evidence type="ECO:0000313" key="13">
    <source>
        <dbReference type="EMBL" id="KAJ5226832.1"/>
    </source>
</evidence>
<proteinExistence type="inferred from homology"/>
<keyword evidence="5" id="KW-0378">Hydrolase</keyword>
<dbReference type="SMART" id="SM00184">
    <property type="entry name" value="RING"/>
    <property type="match status" value="1"/>
</dbReference>
<keyword evidence="8" id="KW-0067">ATP-binding</keyword>
<evidence type="ECO:0000313" key="14">
    <source>
        <dbReference type="Proteomes" id="UP001147733"/>
    </source>
</evidence>
<evidence type="ECO:0000256" key="10">
    <source>
        <dbReference type="SAM" id="MobiDB-lite"/>
    </source>
</evidence>
<name>A0A9W9TL25_PENCI</name>
<comment type="caution">
    <text evidence="13">The sequence shown here is derived from an EMBL/GenBank/DDBJ whole genome shotgun (WGS) entry which is preliminary data.</text>
</comment>
<dbReference type="Gene3D" id="3.40.50.300">
    <property type="entry name" value="P-loop containing nucleotide triphosphate hydrolases"/>
    <property type="match status" value="1"/>
</dbReference>
<evidence type="ECO:0000256" key="4">
    <source>
        <dbReference type="ARBA" id="ARBA00022771"/>
    </source>
</evidence>
<keyword evidence="2" id="KW-0479">Metal-binding</keyword>
<feature type="domain" description="Helicase C-terminal" evidence="12">
    <location>
        <begin position="373"/>
        <end position="519"/>
    </location>
</feature>
<dbReference type="Proteomes" id="UP001147733">
    <property type="component" value="Unassembled WGS sequence"/>
</dbReference>
<dbReference type="InterPro" id="IPR017907">
    <property type="entry name" value="Znf_RING_CS"/>
</dbReference>
<dbReference type="PANTHER" id="PTHR45626">
    <property type="entry name" value="TRANSCRIPTION TERMINATION FACTOR 2-RELATED"/>
    <property type="match status" value="1"/>
</dbReference>
<evidence type="ECO:0000256" key="2">
    <source>
        <dbReference type="ARBA" id="ARBA00022723"/>
    </source>
</evidence>
<dbReference type="RefSeq" id="XP_056499197.1">
    <property type="nucleotide sequence ID" value="XM_056645756.1"/>
</dbReference>
<evidence type="ECO:0000256" key="5">
    <source>
        <dbReference type="ARBA" id="ARBA00022801"/>
    </source>
</evidence>
<dbReference type="GO" id="GO:0005634">
    <property type="term" value="C:nucleus"/>
    <property type="evidence" value="ECO:0007669"/>
    <property type="project" value="TreeGrafter"/>
</dbReference>
<dbReference type="InterPro" id="IPR027417">
    <property type="entry name" value="P-loop_NTPase"/>
</dbReference>
<dbReference type="SMART" id="SM00490">
    <property type="entry name" value="HELICc"/>
    <property type="match status" value="1"/>
</dbReference>
<feature type="compositionally biased region" description="Polar residues" evidence="10">
    <location>
        <begin position="312"/>
        <end position="323"/>
    </location>
</feature>